<feature type="domain" description="Protein kinase" evidence="1">
    <location>
        <begin position="1"/>
        <end position="225"/>
    </location>
</feature>
<dbReference type="EMBL" id="KL197716">
    <property type="protein sequence ID" value="KDQ58902.1"/>
    <property type="molecule type" value="Genomic_DNA"/>
</dbReference>
<dbReference type="InterPro" id="IPR000719">
    <property type="entry name" value="Prot_kinase_dom"/>
</dbReference>
<proteinExistence type="predicted"/>
<gene>
    <name evidence="2" type="ORF">JAAARDRAFT_127431</name>
</gene>
<dbReference type="PANTHER" id="PTHR44329">
    <property type="entry name" value="SERINE/THREONINE-PROTEIN KINASE TNNI3K-RELATED"/>
    <property type="match status" value="1"/>
</dbReference>
<dbReference type="PIRSF" id="PIRSF000654">
    <property type="entry name" value="Integrin-linked_kinase"/>
    <property type="match status" value="1"/>
</dbReference>
<feature type="non-terminal residue" evidence="2">
    <location>
        <position position="1"/>
    </location>
</feature>
<evidence type="ECO:0000259" key="1">
    <source>
        <dbReference type="PROSITE" id="PS50011"/>
    </source>
</evidence>
<dbReference type="GO" id="GO:0005524">
    <property type="term" value="F:ATP binding"/>
    <property type="evidence" value="ECO:0007669"/>
    <property type="project" value="InterPro"/>
</dbReference>
<dbReference type="STRING" id="933084.A0A067Q5Y8"/>
<reference evidence="3" key="1">
    <citation type="journal article" date="2014" name="Proc. Natl. Acad. Sci. U.S.A.">
        <title>Extensive sampling of basidiomycete genomes demonstrates inadequacy of the white-rot/brown-rot paradigm for wood decay fungi.</title>
        <authorList>
            <person name="Riley R."/>
            <person name="Salamov A.A."/>
            <person name="Brown D.W."/>
            <person name="Nagy L.G."/>
            <person name="Floudas D."/>
            <person name="Held B.W."/>
            <person name="Levasseur A."/>
            <person name="Lombard V."/>
            <person name="Morin E."/>
            <person name="Otillar R."/>
            <person name="Lindquist E.A."/>
            <person name="Sun H."/>
            <person name="LaButti K.M."/>
            <person name="Schmutz J."/>
            <person name="Jabbour D."/>
            <person name="Luo H."/>
            <person name="Baker S.E."/>
            <person name="Pisabarro A.G."/>
            <person name="Walton J.D."/>
            <person name="Blanchette R.A."/>
            <person name="Henrissat B."/>
            <person name="Martin F."/>
            <person name="Cullen D."/>
            <person name="Hibbett D.S."/>
            <person name="Grigoriev I.V."/>
        </authorList>
    </citation>
    <scope>NUCLEOTIDE SEQUENCE [LARGE SCALE GENOMIC DNA]</scope>
    <source>
        <strain evidence="3">MUCL 33604</strain>
    </source>
</reference>
<dbReference type="Gene3D" id="1.10.510.10">
    <property type="entry name" value="Transferase(Phosphotransferase) domain 1"/>
    <property type="match status" value="1"/>
</dbReference>
<protein>
    <recommendedName>
        <fullName evidence="1">Protein kinase domain-containing protein</fullName>
    </recommendedName>
</protein>
<dbReference type="OrthoDB" id="4062651at2759"/>
<dbReference type="InterPro" id="IPR011009">
    <property type="entry name" value="Kinase-like_dom_sf"/>
</dbReference>
<dbReference type="SUPFAM" id="SSF56112">
    <property type="entry name" value="Protein kinase-like (PK-like)"/>
    <property type="match status" value="1"/>
</dbReference>
<dbReference type="Proteomes" id="UP000027265">
    <property type="component" value="Unassembled WGS sequence"/>
</dbReference>
<dbReference type="PANTHER" id="PTHR44329:SF214">
    <property type="entry name" value="PROTEIN KINASE DOMAIN-CONTAINING PROTEIN"/>
    <property type="match status" value="1"/>
</dbReference>
<dbReference type="PROSITE" id="PS50011">
    <property type="entry name" value="PROTEIN_KINASE_DOM"/>
    <property type="match status" value="1"/>
</dbReference>
<accession>A0A067Q5Y8</accession>
<organism evidence="2 3">
    <name type="scientific">Jaapia argillacea MUCL 33604</name>
    <dbReference type="NCBI Taxonomy" id="933084"/>
    <lineage>
        <taxon>Eukaryota</taxon>
        <taxon>Fungi</taxon>
        <taxon>Dikarya</taxon>
        <taxon>Basidiomycota</taxon>
        <taxon>Agaricomycotina</taxon>
        <taxon>Agaricomycetes</taxon>
        <taxon>Agaricomycetidae</taxon>
        <taxon>Jaapiales</taxon>
        <taxon>Jaapiaceae</taxon>
        <taxon>Jaapia</taxon>
    </lineage>
</organism>
<name>A0A067Q5Y8_9AGAM</name>
<keyword evidence="3" id="KW-1185">Reference proteome</keyword>
<dbReference type="InParanoid" id="A0A067Q5Y8"/>
<dbReference type="PROSITE" id="PS00109">
    <property type="entry name" value="PROTEIN_KINASE_TYR"/>
    <property type="match status" value="1"/>
</dbReference>
<dbReference type="InterPro" id="IPR008266">
    <property type="entry name" value="Tyr_kinase_AS"/>
</dbReference>
<dbReference type="HOGENOM" id="CLU_000288_7_18_1"/>
<evidence type="ECO:0000313" key="3">
    <source>
        <dbReference type="Proteomes" id="UP000027265"/>
    </source>
</evidence>
<dbReference type="GO" id="GO:0004674">
    <property type="term" value="F:protein serine/threonine kinase activity"/>
    <property type="evidence" value="ECO:0007669"/>
    <property type="project" value="TreeGrafter"/>
</dbReference>
<dbReference type="Pfam" id="PF00069">
    <property type="entry name" value="Pkinase"/>
    <property type="match status" value="1"/>
</dbReference>
<evidence type="ECO:0000313" key="2">
    <source>
        <dbReference type="EMBL" id="KDQ58902.1"/>
    </source>
</evidence>
<sequence>LLQALLREVILWTNLSNPYILPCLGVSHLFLNHVTIVSPWLEHRDVLAYMRKTKLSSKEVDRLLEKVAQGLNYLHGEGVLHGDLRGANILIDNKLNPWLTDYGLAGLGESPKETVVWGGVRWMAPKVFAPQAWGRYFPYSRASDVYAYGCVCLELYTEAMPFHQFDESSVLEFVVRGDRPTQPTQDECKGRVLDAKLWTLVTRCWSQNIESRLCTEEVVVQMKRIVV</sequence>
<dbReference type="InterPro" id="IPR051681">
    <property type="entry name" value="Ser/Thr_Kinases-Pseudokinases"/>
</dbReference>
<dbReference type="AlphaFoldDB" id="A0A067Q5Y8"/>